<keyword evidence="2" id="KW-1185">Reference proteome</keyword>
<organism evidence="1 2">
    <name type="scientific">Strigamia maritima</name>
    <name type="common">European centipede</name>
    <name type="synonym">Geophilus maritimus</name>
    <dbReference type="NCBI Taxonomy" id="126957"/>
    <lineage>
        <taxon>Eukaryota</taxon>
        <taxon>Metazoa</taxon>
        <taxon>Ecdysozoa</taxon>
        <taxon>Arthropoda</taxon>
        <taxon>Myriapoda</taxon>
        <taxon>Chilopoda</taxon>
        <taxon>Pleurostigmophora</taxon>
        <taxon>Geophilomorpha</taxon>
        <taxon>Linotaeniidae</taxon>
        <taxon>Strigamia</taxon>
    </lineage>
</organism>
<evidence type="ECO:0000313" key="1">
    <source>
        <dbReference type="EnsemblMetazoa" id="SMAR014266-PA"/>
    </source>
</evidence>
<proteinExistence type="predicted"/>
<evidence type="ECO:0000313" key="2">
    <source>
        <dbReference type="Proteomes" id="UP000014500"/>
    </source>
</evidence>
<dbReference type="Proteomes" id="UP000014500">
    <property type="component" value="Unassembled WGS sequence"/>
</dbReference>
<dbReference type="EMBL" id="JH431971">
    <property type="status" value="NOT_ANNOTATED_CDS"/>
    <property type="molecule type" value="Genomic_DNA"/>
</dbReference>
<accession>T1JK86</accession>
<name>T1JK86_STRMM</name>
<protein>
    <submittedName>
        <fullName evidence="1">Uncharacterized protein</fullName>
    </submittedName>
</protein>
<reference evidence="2" key="1">
    <citation type="submission" date="2011-05" db="EMBL/GenBank/DDBJ databases">
        <authorList>
            <person name="Richards S.R."/>
            <person name="Qu J."/>
            <person name="Jiang H."/>
            <person name="Jhangiani S.N."/>
            <person name="Agravi P."/>
            <person name="Goodspeed R."/>
            <person name="Gross S."/>
            <person name="Mandapat C."/>
            <person name="Jackson L."/>
            <person name="Mathew T."/>
            <person name="Pu L."/>
            <person name="Thornton R."/>
            <person name="Saada N."/>
            <person name="Wilczek-Boney K.B."/>
            <person name="Lee S."/>
            <person name="Kovar C."/>
            <person name="Wu Y."/>
            <person name="Scherer S.E."/>
            <person name="Worley K.C."/>
            <person name="Muzny D.M."/>
            <person name="Gibbs R."/>
        </authorList>
    </citation>
    <scope>NUCLEOTIDE SEQUENCE</scope>
    <source>
        <strain evidence="2">Brora</strain>
    </source>
</reference>
<reference evidence="1" key="2">
    <citation type="submission" date="2015-02" db="UniProtKB">
        <authorList>
            <consortium name="EnsemblMetazoa"/>
        </authorList>
    </citation>
    <scope>IDENTIFICATION</scope>
</reference>
<dbReference type="AlphaFoldDB" id="T1JK86"/>
<dbReference type="EnsemblMetazoa" id="SMAR014266-RA">
    <property type="protein sequence ID" value="SMAR014266-PA"/>
    <property type="gene ID" value="SMAR014266"/>
</dbReference>
<dbReference type="HOGENOM" id="CLU_1322387_0_0_1"/>
<sequence>MELLNTSSGAVINVKINELVILQSRATHAPTWQKTEEGVRDPQRERSHSTLCIIKESQGGIRKPGGELLQNAVFGTPLKKLFSIANTTFELGEGNCWPCWQGAVSGVTVDSRVEDNETTEHKQMRKHTLNIELLIFKHENKLENRTNGKEMNHKKPGLNSSQWEFVVMEKSPGEGSSQWEFLAMCWKWSLGPKEKCRYRIATNCLFLS</sequence>